<dbReference type="STRING" id="269670.SAMN02982927_00933"/>
<evidence type="ECO:0000313" key="2">
    <source>
        <dbReference type="EMBL" id="SFG18153.1"/>
    </source>
</evidence>
<evidence type="ECO:0008006" key="4">
    <source>
        <dbReference type="Google" id="ProtNLM"/>
    </source>
</evidence>
<feature type="region of interest" description="Disordered" evidence="1">
    <location>
        <begin position="1"/>
        <end position="44"/>
    </location>
</feature>
<dbReference type="Pfam" id="PF11175">
    <property type="entry name" value="DUF2961"/>
    <property type="match status" value="1"/>
</dbReference>
<dbReference type="Proteomes" id="UP000198752">
    <property type="component" value="Unassembled WGS sequence"/>
</dbReference>
<evidence type="ECO:0000256" key="1">
    <source>
        <dbReference type="SAM" id="MobiDB-lite"/>
    </source>
</evidence>
<dbReference type="AlphaFoldDB" id="A0A1I2PS03"/>
<reference evidence="3" key="1">
    <citation type="submission" date="2016-10" db="EMBL/GenBank/DDBJ databases">
        <authorList>
            <person name="Varghese N."/>
            <person name="Submissions S."/>
        </authorList>
    </citation>
    <scope>NUCLEOTIDE SEQUENCE [LARGE SCALE GENOMIC DNA]</scope>
    <source>
        <strain evidence="3">ATCC 700379</strain>
    </source>
</reference>
<evidence type="ECO:0000313" key="3">
    <source>
        <dbReference type="Proteomes" id="UP000198752"/>
    </source>
</evidence>
<dbReference type="InterPro" id="IPR021345">
    <property type="entry name" value="DUF2961"/>
</dbReference>
<dbReference type="OrthoDB" id="2518538at2"/>
<sequence length="372" mass="42512">MLDLQGIENIKDEESHSINPENPCGEKGKAATTDSDLGKSRKGRAAVSLKEGETFTIAEIKGPGTIKHIWMTIAEATPKGSFVLRDVVLRIYWDDEENPSIESPIGDFFCNGFGSRCEINSLPIVVNPTGGMNCYFPMPFNKKAKITVTNEHPNKIDGFFYNIDYVLQPELPENVSYFHAKWNRQKTTQLQNDYTIIDNIKGVGHYVGTFLEVTALERYWWGEGEFKFFIDGDSEYPSITSTGTEDYFGGAWAFHKKDKSGRIYVQPYNTPFMGYPFFSKEDHTRDDFQTEDAMPLHGFGDDALPMHGLYRWHLPDPIRFKSDLKVTLQQIGNDDIGLFERSDDVASVAYWYQKEPHQIFSPLLPRKNRIPR</sequence>
<gene>
    <name evidence="2" type="ORF">SAMN02982927_00933</name>
</gene>
<proteinExistence type="predicted"/>
<keyword evidence="3" id="KW-1185">Reference proteome</keyword>
<name>A0A1I2PS03_9BACL</name>
<dbReference type="RefSeq" id="WP_093670541.1">
    <property type="nucleotide sequence ID" value="NZ_FOOY01000005.1"/>
</dbReference>
<protein>
    <recommendedName>
        <fullName evidence="4">DUF2961 domain-containing protein</fullName>
    </recommendedName>
</protein>
<organism evidence="2 3">
    <name type="scientific">Sporolactobacillus nakayamae</name>
    <dbReference type="NCBI Taxonomy" id="269670"/>
    <lineage>
        <taxon>Bacteria</taxon>
        <taxon>Bacillati</taxon>
        <taxon>Bacillota</taxon>
        <taxon>Bacilli</taxon>
        <taxon>Bacillales</taxon>
        <taxon>Sporolactobacillaceae</taxon>
        <taxon>Sporolactobacillus</taxon>
    </lineage>
</organism>
<dbReference type="Gene3D" id="2.60.120.1390">
    <property type="match status" value="1"/>
</dbReference>
<accession>A0A1I2PS03</accession>
<dbReference type="EMBL" id="FOOY01000005">
    <property type="protein sequence ID" value="SFG18153.1"/>
    <property type="molecule type" value="Genomic_DNA"/>
</dbReference>